<reference evidence="2" key="1">
    <citation type="submission" date="2021-10" db="EMBL/GenBank/DDBJ databases">
        <title>Melipona bicolor Genome sequencing and assembly.</title>
        <authorList>
            <person name="Araujo N.S."/>
            <person name="Arias M.C."/>
        </authorList>
    </citation>
    <scope>NUCLEOTIDE SEQUENCE</scope>
    <source>
        <strain evidence="2">USP_2M_L1-L4_2017</strain>
        <tissue evidence="2">Whole body</tissue>
    </source>
</reference>
<keyword evidence="3" id="KW-1185">Reference proteome</keyword>
<organism evidence="2 3">
    <name type="scientific">Melipona bicolor</name>
    <dbReference type="NCBI Taxonomy" id="60889"/>
    <lineage>
        <taxon>Eukaryota</taxon>
        <taxon>Metazoa</taxon>
        <taxon>Ecdysozoa</taxon>
        <taxon>Arthropoda</taxon>
        <taxon>Hexapoda</taxon>
        <taxon>Insecta</taxon>
        <taxon>Pterygota</taxon>
        <taxon>Neoptera</taxon>
        <taxon>Endopterygota</taxon>
        <taxon>Hymenoptera</taxon>
        <taxon>Apocrita</taxon>
        <taxon>Aculeata</taxon>
        <taxon>Apoidea</taxon>
        <taxon>Anthophila</taxon>
        <taxon>Apidae</taxon>
        <taxon>Melipona</taxon>
    </lineage>
</organism>
<feature type="region of interest" description="Disordered" evidence="1">
    <location>
        <begin position="1"/>
        <end position="77"/>
    </location>
</feature>
<dbReference type="EMBL" id="JAHYIQ010000011">
    <property type="protein sequence ID" value="KAK1128147.1"/>
    <property type="molecule type" value="Genomic_DNA"/>
</dbReference>
<feature type="compositionally biased region" description="Polar residues" evidence="1">
    <location>
        <begin position="1"/>
        <end position="10"/>
    </location>
</feature>
<comment type="caution">
    <text evidence="2">The sequence shown here is derived from an EMBL/GenBank/DDBJ whole genome shotgun (WGS) entry which is preliminary data.</text>
</comment>
<protein>
    <submittedName>
        <fullName evidence="2">Uncharacterized protein</fullName>
    </submittedName>
</protein>
<accession>A0AA40FZC1</accession>
<dbReference type="AlphaFoldDB" id="A0AA40FZC1"/>
<evidence type="ECO:0000256" key="1">
    <source>
        <dbReference type="SAM" id="MobiDB-lite"/>
    </source>
</evidence>
<name>A0AA40FZC1_9HYME</name>
<dbReference type="Proteomes" id="UP001177670">
    <property type="component" value="Unassembled WGS sequence"/>
</dbReference>
<evidence type="ECO:0000313" key="2">
    <source>
        <dbReference type="EMBL" id="KAK1128147.1"/>
    </source>
</evidence>
<gene>
    <name evidence="2" type="ORF">K0M31_003632</name>
</gene>
<evidence type="ECO:0000313" key="3">
    <source>
        <dbReference type="Proteomes" id="UP001177670"/>
    </source>
</evidence>
<proteinExistence type="predicted"/>
<feature type="compositionally biased region" description="Basic residues" evidence="1">
    <location>
        <begin position="23"/>
        <end position="32"/>
    </location>
</feature>
<sequence length="89" mass="9600">MTKQMASSGTKTHEAKELYVSLSRRKKGQGSRRKLDEVPPLSGTGQNPLLAGRPASLLPANTRFHTPGPTTPFGAARPNCRFTARALRA</sequence>